<keyword evidence="3" id="KW-1185">Reference proteome</keyword>
<dbReference type="GeneID" id="75912423"/>
<gene>
    <name evidence="2" type="ORF">K450DRAFT_229355</name>
</gene>
<evidence type="ECO:0000313" key="2">
    <source>
        <dbReference type="EMBL" id="KAI8582172.1"/>
    </source>
</evidence>
<evidence type="ECO:0000256" key="1">
    <source>
        <dbReference type="SAM" id="Phobius"/>
    </source>
</evidence>
<dbReference type="RefSeq" id="XP_051447176.1">
    <property type="nucleotide sequence ID" value="XM_051587076.1"/>
</dbReference>
<reference evidence="2" key="1">
    <citation type="submission" date="2021-06" db="EMBL/GenBank/DDBJ databases">
        <authorList>
            <consortium name="DOE Joint Genome Institute"/>
            <person name="Mondo S.J."/>
            <person name="Amses K.R."/>
            <person name="Simmons D.R."/>
            <person name="Longcore J.E."/>
            <person name="Seto K."/>
            <person name="Alves G.H."/>
            <person name="Bonds A.E."/>
            <person name="Quandt C.A."/>
            <person name="Davis W.J."/>
            <person name="Chang Y."/>
            <person name="Letcher P.M."/>
            <person name="Powell M.J."/>
            <person name="Kuo A."/>
            <person name="Labutti K."/>
            <person name="Pangilinan J."/>
            <person name="Andreopoulos W."/>
            <person name="Tritt A."/>
            <person name="Riley R."/>
            <person name="Hundley H."/>
            <person name="Johnson J."/>
            <person name="Lipzen A."/>
            <person name="Barry K."/>
            <person name="Berbee M.L."/>
            <person name="Buchler N.E."/>
            <person name="Grigoriev I.V."/>
            <person name="Spatafora J.W."/>
            <person name="Stajich J.E."/>
            <person name="James T.Y."/>
        </authorList>
    </citation>
    <scope>NUCLEOTIDE SEQUENCE</scope>
    <source>
        <strain evidence="2">AG</strain>
    </source>
</reference>
<organism evidence="2 3">
    <name type="scientific">Umbelopsis ramanniana AG</name>
    <dbReference type="NCBI Taxonomy" id="1314678"/>
    <lineage>
        <taxon>Eukaryota</taxon>
        <taxon>Fungi</taxon>
        <taxon>Fungi incertae sedis</taxon>
        <taxon>Mucoromycota</taxon>
        <taxon>Mucoromycotina</taxon>
        <taxon>Umbelopsidomycetes</taxon>
        <taxon>Umbelopsidales</taxon>
        <taxon>Umbelopsidaceae</taxon>
        <taxon>Umbelopsis</taxon>
    </lineage>
</organism>
<keyword evidence="1" id="KW-0812">Transmembrane</keyword>
<evidence type="ECO:0000313" key="3">
    <source>
        <dbReference type="Proteomes" id="UP001206595"/>
    </source>
</evidence>
<keyword evidence="1" id="KW-1133">Transmembrane helix</keyword>
<dbReference type="EMBL" id="MU620902">
    <property type="protein sequence ID" value="KAI8582172.1"/>
    <property type="molecule type" value="Genomic_DNA"/>
</dbReference>
<feature type="transmembrane region" description="Helical" evidence="1">
    <location>
        <begin position="52"/>
        <end position="73"/>
    </location>
</feature>
<dbReference type="AlphaFoldDB" id="A0AAD5EEX8"/>
<keyword evidence="1" id="KW-0472">Membrane</keyword>
<sequence length="95" mass="10576">MIALTGGAYGGSTSVVSCGVKAQGQLALHYDSLKDDHTPLKFRGRSRDVGRFYSPTTALIALGTFVGQIFHFCNKQNRLVLRRLVQLMCCRYETY</sequence>
<proteinExistence type="predicted"/>
<reference evidence="2" key="2">
    <citation type="journal article" date="2022" name="Proc. Natl. Acad. Sci. U.S.A.">
        <title>Diploid-dominant life cycles characterize the early evolution of Fungi.</title>
        <authorList>
            <person name="Amses K.R."/>
            <person name="Simmons D.R."/>
            <person name="Longcore J.E."/>
            <person name="Mondo S.J."/>
            <person name="Seto K."/>
            <person name="Jeronimo G.H."/>
            <person name="Bonds A.E."/>
            <person name="Quandt C.A."/>
            <person name="Davis W.J."/>
            <person name="Chang Y."/>
            <person name="Federici B.A."/>
            <person name="Kuo A."/>
            <person name="LaButti K."/>
            <person name="Pangilinan J."/>
            <person name="Andreopoulos W."/>
            <person name="Tritt A."/>
            <person name="Riley R."/>
            <person name="Hundley H."/>
            <person name="Johnson J."/>
            <person name="Lipzen A."/>
            <person name="Barry K."/>
            <person name="Lang B.F."/>
            <person name="Cuomo C.A."/>
            <person name="Buchler N.E."/>
            <person name="Grigoriev I.V."/>
            <person name="Spatafora J.W."/>
            <person name="Stajich J.E."/>
            <person name="James T.Y."/>
        </authorList>
    </citation>
    <scope>NUCLEOTIDE SEQUENCE</scope>
    <source>
        <strain evidence="2">AG</strain>
    </source>
</reference>
<protein>
    <submittedName>
        <fullName evidence="2">Uncharacterized protein</fullName>
    </submittedName>
</protein>
<name>A0AAD5EEX8_UMBRA</name>
<accession>A0AAD5EEX8</accession>
<comment type="caution">
    <text evidence="2">The sequence shown here is derived from an EMBL/GenBank/DDBJ whole genome shotgun (WGS) entry which is preliminary data.</text>
</comment>
<dbReference type="Proteomes" id="UP001206595">
    <property type="component" value="Unassembled WGS sequence"/>
</dbReference>